<reference evidence="4 5" key="1">
    <citation type="submission" date="2019-10" db="EMBL/GenBank/DDBJ databases">
        <title>Assembly and Annotation for the nematode Trichostrongylus colubriformis.</title>
        <authorList>
            <person name="Martin J."/>
        </authorList>
    </citation>
    <scope>NUCLEOTIDE SEQUENCE [LARGE SCALE GENOMIC DNA]</scope>
    <source>
        <strain evidence="4">G859</strain>
        <tissue evidence="4">Whole worm</tissue>
    </source>
</reference>
<dbReference type="EMBL" id="WIXE01010712">
    <property type="protein sequence ID" value="KAK5977351.1"/>
    <property type="molecule type" value="Genomic_DNA"/>
</dbReference>
<dbReference type="PANTHER" id="PTHR23309:SF49">
    <property type="entry name" value="PEROXISOMAL BIFUNCTIONAL ENZYME"/>
    <property type="match status" value="1"/>
</dbReference>
<evidence type="ECO:0000313" key="4">
    <source>
        <dbReference type="EMBL" id="KAK5977351.1"/>
    </source>
</evidence>
<dbReference type="PANTHER" id="PTHR23309">
    <property type="entry name" value="3-HYDROXYACYL-COA DEHYROGENASE"/>
    <property type="match status" value="1"/>
</dbReference>
<evidence type="ECO:0000256" key="2">
    <source>
        <dbReference type="ARBA" id="ARBA00023239"/>
    </source>
</evidence>
<name>A0AAN8FE06_TRICO</name>
<dbReference type="GO" id="GO:0006635">
    <property type="term" value="P:fatty acid beta-oxidation"/>
    <property type="evidence" value="ECO:0007669"/>
    <property type="project" value="TreeGrafter"/>
</dbReference>
<sequence>MVNEGFRCIEEGMVEDESLIDIMFLLGFGWPAAQCGPMRWGRSIGLRKIFDRIAHWQRLEPHDGSYRLSNYLRNCCPERSRI</sequence>
<dbReference type="SUPFAM" id="SSF48179">
    <property type="entry name" value="6-phosphogluconate dehydrogenase C-terminal domain-like"/>
    <property type="match status" value="1"/>
</dbReference>
<evidence type="ECO:0000256" key="1">
    <source>
        <dbReference type="ARBA" id="ARBA00023235"/>
    </source>
</evidence>
<evidence type="ECO:0008006" key="6">
    <source>
        <dbReference type="Google" id="ProtNLM"/>
    </source>
</evidence>
<accession>A0AAN8FE06</accession>
<dbReference type="GO" id="GO:0005777">
    <property type="term" value="C:peroxisome"/>
    <property type="evidence" value="ECO:0007669"/>
    <property type="project" value="TreeGrafter"/>
</dbReference>
<gene>
    <name evidence="4" type="ORF">GCK32_020759</name>
</gene>
<dbReference type="AlphaFoldDB" id="A0AAN8FE06"/>
<keyword evidence="1" id="KW-0413">Isomerase</keyword>
<dbReference type="Gene3D" id="1.10.1040.50">
    <property type="match status" value="1"/>
</dbReference>
<dbReference type="InterPro" id="IPR008927">
    <property type="entry name" value="6-PGluconate_DH-like_C_sf"/>
</dbReference>
<dbReference type="Proteomes" id="UP001331761">
    <property type="component" value="Unassembled WGS sequence"/>
</dbReference>
<dbReference type="GO" id="GO:0003857">
    <property type="term" value="F:(3S)-3-hydroxyacyl-CoA dehydrogenase (NAD+) activity"/>
    <property type="evidence" value="ECO:0007669"/>
    <property type="project" value="TreeGrafter"/>
</dbReference>
<organism evidence="4 5">
    <name type="scientific">Trichostrongylus colubriformis</name>
    <name type="common">Black scour worm</name>
    <dbReference type="NCBI Taxonomy" id="6319"/>
    <lineage>
        <taxon>Eukaryota</taxon>
        <taxon>Metazoa</taxon>
        <taxon>Ecdysozoa</taxon>
        <taxon>Nematoda</taxon>
        <taxon>Chromadorea</taxon>
        <taxon>Rhabditida</taxon>
        <taxon>Rhabditina</taxon>
        <taxon>Rhabditomorpha</taxon>
        <taxon>Strongyloidea</taxon>
        <taxon>Trichostrongylidae</taxon>
        <taxon>Trichostrongylus</taxon>
    </lineage>
</organism>
<proteinExistence type="predicted"/>
<dbReference type="GO" id="GO:0016853">
    <property type="term" value="F:isomerase activity"/>
    <property type="evidence" value="ECO:0007669"/>
    <property type="project" value="UniProtKB-KW"/>
</dbReference>
<dbReference type="GO" id="GO:0016829">
    <property type="term" value="F:lyase activity"/>
    <property type="evidence" value="ECO:0007669"/>
    <property type="project" value="UniProtKB-KW"/>
</dbReference>
<protein>
    <recommendedName>
        <fullName evidence="6">3-hydroxyacyl-CoA dehydrogenase C-terminal domain-containing protein</fullName>
    </recommendedName>
</protein>
<keyword evidence="2" id="KW-0456">Lyase</keyword>
<evidence type="ECO:0000313" key="5">
    <source>
        <dbReference type="Proteomes" id="UP001331761"/>
    </source>
</evidence>
<keyword evidence="5" id="KW-1185">Reference proteome</keyword>
<evidence type="ECO:0000256" key="3">
    <source>
        <dbReference type="ARBA" id="ARBA00023268"/>
    </source>
</evidence>
<keyword evidence="3" id="KW-0511">Multifunctional enzyme</keyword>
<comment type="caution">
    <text evidence="4">The sequence shown here is derived from an EMBL/GenBank/DDBJ whole genome shotgun (WGS) entry which is preliminary data.</text>
</comment>